<dbReference type="Gene3D" id="1.20.1070.10">
    <property type="entry name" value="Rhodopsin 7-helix transmembrane proteins"/>
    <property type="match status" value="1"/>
</dbReference>
<proteinExistence type="predicted"/>
<reference evidence="1" key="2">
    <citation type="submission" date="2022-06" db="UniProtKB">
        <authorList>
            <consortium name="EnsemblMetazoa"/>
        </authorList>
    </citation>
    <scope>IDENTIFICATION</scope>
    <source>
        <strain evidence="1">PS312</strain>
    </source>
</reference>
<evidence type="ECO:0000313" key="2">
    <source>
        <dbReference type="Proteomes" id="UP000005239"/>
    </source>
</evidence>
<accession>A0A2A6D188</accession>
<sequence>TQRENVDQEEFAVSGNRIHYFAKKRAKSNSHTIMSTYMQMALNGLHTFLFTYACIAHFLYLTIIASILLQRKTSSIMRGSFFMLVLGHYIADVIYFFEFNILMRGRKYGYLTSFFEEGSPSLIIVPRISTALHYYIKIVVYIGQIVFAINRLTSAMFPMSYNHIWTFKLLVVIWFFQWTLPLAAVLPINLNMNFVIRYIVYPSEGTLRLENDPISTDIIAYIDMATSVTGTFFSLIMYILTCIVVRRDMAGQVNRLFELRLLTSAIIVFIVLSVNTVMQVLTILQNKVGLSGVMFINDLSYPVNDMIYTVQPWALLISSSVIRSHIWATLRGRNYETTPRATTIAVDSKMGLDAVQSVLFFYSCFSMIIYSIIIFSILSQRRHVPILRGSFFSLIVIHFIADLFLFFEFNILFRGRKYGYLNSLFPDDSTALTIVPRISNAIHYYVIVYIGQVYFALNRLTSALMPLDYNNIWTFPRIRAITIVQWLVPLAAVLPVHMNMEFTMKYIKYDDENTLRLETDKESTEIIAYIDMACSVVCTVLSLIMYIWTLHVVRKGVNGSLVASTTRLASVELRLLVSALFVFIILTLNTVIQVATVITNHIGLKEVMFINDLSYPMVDLIYTCQPWALLLCSSVMRKSVMATLKPRSHKPVRLSAPTTEKEDCNTDATN</sequence>
<evidence type="ECO:0000313" key="1">
    <source>
        <dbReference type="EnsemblMetazoa" id="PPA18694.1"/>
    </source>
</evidence>
<dbReference type="AlphaFoldDB" id="A0A2A6D188"/>
<accession>A0A8R1YEP8</accession>
<keyword evidence="2" id="KW-1185">Reference proteome</keyword>
<dbReference type="InterPro" id="IPR019426">
    <property type="entry name" value="7TM_GPCR_serpentine_rcpt_Srv"/>
</dbReference>
<gene>
    <name evidence="1" type="primary">WBGene00108248</name>
</gene>
<organism evidence="1 2">
    <name type="scientific">Pristionchus pacificus</name>
    <name type="common">Parasitic nematode worm</name>
    <dbReference type="NCBI Taxonomy" id="54126"/>
    <lineage>
        <taxon>Eukaryota</taxon>
        <taxon>Metazoa</taxon>
        <taxon>Ecdysozoa</taxon>
        <taxon>Nematoda</taxon>
        <taxon>Chromadorea</taxon>
        <taxon>Rhabditida</taxon>
        <taxon>Rhabditina</taxon>
        <taxon>Diplogasteromorpha</taxon>
        <taxon>Diplogasteroidea</taxon>
        <taxon>Neodiplogasteridae</taxon>
        <taxon>Pristionchus</taxon>
    </lineage>
</organism>
<dbReference type="PANTHER" id="PTHR31552:SF31">
    <property type="entry name" value="SERPENTINE RECEPTOR CLASS GAMMA"/>
    <property type="match status" value="1"/>
</dbReference>
<reference evidence="2" key="1">
    <citation type="journal article" date="2008" name="Nat. Genet.">
        <title>The Pristionchus pacificus genome provides a unique perspective on nematode lifestyle and parasitism.</title>
        <authorList>
            <person name="Dieterich C."/>
            <person name="Clifton S.W."/>
            <person name="Schuster L.N."/>
            <person name="Chinwalla A."/>
            <person name="Delehaunty K."/>
            <person name="Dinkelacker I."/>
            <person name="Fulton L."/>
            <person name="Fulton R."/>
            <person name="Godfrey J."/>
            <person name="Minx P."/>
            <person name="Mitreva M."/>
            <person name="Roeseler W."/>
            <person name="Tian H."/>
            <person name="Witte H."/>
            <person name="Yang S.P."/>
            <person name="Wilson R.K."/>
            <person name="Sommer R.J."/>
        </authorList>
    </citation>
    <scope>NUCLEOTIDE SEQUENCE [LARGE SCALE GENOMIC DNA]</scope>
    <source>
        <strain evidence="2">PS312</strain>
    </source>
</reference>
<dbReference type="PANTHER" id="PTHR31552">
    <property type="entry name" value="SERPENTINE RECEPTOR CLASS GAMMA"/>
    <property type="match status" value="1"/>
</dbReference>
<dbReference type="Pfam" id="PF10323">
    <property type="entry name" value="7TM_GPCR_Srv"/>
    <property type="match status" value="2"/>
</dbReference>
<protein>
    <submittedName>
        <fullName evidence="1">Srv-5</fullName>
    </submittedName>
</protein>
<dbReference type="Proteomes" id="UP000005239">
    <property type="component" value="Unassembled WGS sequence"/>
</dbReference>
<name>A0A2A6D188_PRIPA</name>
<dbReference type="EnsemblMetazoa" id="PPA18694.1">
    <property type="protein sequence ID" value="PPA18694.1"/>
    <property type="gene ID" value="WBGene00108248"/>
</dbReference>